<keyword evidence="4 6" id="KW-1133">Transmembrane helix</keyword>
<feature type="transmembrane region" description="Helical" evidence="6">
    <location>
        <begin position="30"/>
        <end position="49"/>
    </location>
</feature>
<evidence type="ECO:0000256" key="1">
    <source>
        <dbReference type="ARBA" id="ARBA00004141"/>
    </source>
</evidence>
<dbReference type="SUPFAM" id="SSF48317">
    <property type="entry name" value="Acid phosphatase/Vanadium-dependent haloperoxidase"/>
    <property type="match status" value="1"/>
</dbReference>
<dbReference type="InterPro" id="IPR043216">
    <property type="entry name" value="PAP-like"/>
</dbReference>
<proteinExistence type="inferred from homology"/>
<evidence type="ECO:0000313" key="8">
    <source>
        <dbReference type="EMBL" id="KAK8894378.1"/>
    </source>
</evidence>
<protein>
    <recommendedName>
        <fullName evidence="7">Phosphatidic acid phosphatase type 2/haloperoxidase domain-containing protein</fullName>
    </recommendedName>
</protein>
<dbReference type="Gene3D" id="1.20.144.10">
    <property type="entry name" value="Phosphatidic acid phosphatase type 2/haloperoxidase"/>
    <property type="match status" value="1"/>
</dbReference>
<dbReference type="PANTHER" id="PTHR10165">
    <property type="entry name" value="LIPID PHOSPHATE PHOSPHATASE"/>
    <property type="match status" value="1"/>
</dbReference>
<feature type="domain" description="Phosphatidic acid phosphatase type 2/haloperoxidase" evidence="7">
    <location>
        <begin position="59"/>
        <end position="245"/>
    </location>
</feature>
<dbReference type="Pfam" id="PF01569">
    <property type="entry name" value="PAP2"/>
    <property type="match status" value="1"/>
</dbReference>
<dbReference type="InterPro" id="IPR036938">
    <property type="entry name" value="PAP2/HPO_sf"/>
</dbReference>
<feature type="transmembrane region" description="Helical" evidence="6">
    <location>
        <begin position="195"/>
        <end position="217"/>
    </location>
</feature>
<dbReference type="EMBL" id="JAPFFF010000003">
    <property type="protein sequence ID" value="KAK8894378.1"/>
    <property type="molecule type" value="Genomic_DNA"/>
</dbReference>
<sequence length="265" mass="29675">MMPIHSDFKPYIISYIDFPHRTSTIPYESLCILIFGVGGLITIIIWVMYESSLTPMLSKCLAAYYFSISLTIFVESGLKYYVGRPRPDTLSNCQININSSVSFQQCAQVLSSYSASDQFLSFPSGHAAESMASCVFISLLLTKILYSSNEDSKTNSKENYNSSIQSIKGVQYNQVNSNNENSFVVQIKNDNPDSVFSTSLLVFLQILPIGFAIYVAFSRIWDRMHHTDDVVMGMILGALVSKITFNAFDFGTKNDFNEDLPASDF</sequence>
<accession>A0ABR2KU92</accession>
<evidence type="ECO:0000313" key="9">
    <source>
        <dbReference type="Proteomes" id="UP001470230"/>
    </source>
</evidence>
<dbReference type="PANTHER" id="PTHR10165:SF35">
    <property type="entry name" value="RE23632P"/>
    <property type="match status" value="1"/>
</dbReference>
<comment type="similarity">
    <text evidence="2">Belongs to the PA-phosphatase related phosphoesterase family.</text>
</comment>
<evidence type="ECO:0000256" key="6">
    <source>
        <dbReference type="SAM" id="Phobius"/>
    </source>
</evidence>
<comment type="subcellular location">
    <subcellularLocation>
        <location evidence="1">Membrane</location>
        <topology evidence="1">Multi-pass membrane protein</topology>
    </subcellularLocation>
</comment>
<dbReference type="InterPro" id="IPR000326">
    <property type="entry name" value="PAP2/HPO"/>
</dbReference>
<evidence type="ECO:0000256" key="3">
    <source>
        <dbReference type="ARBA" id="ARBA00022692"/>
    </source>
</evidence>
<evidence type="ECO:0000256" key="2">
    <source>
        <dbReference type="ARBA" id="ARBA00008816"/>
    </source>
</evidence>
<keyword evidence="9" id="KW-1185">Reference proteome</keyword>
<evidence type="ECO:0000259" key="7">
    <source>
        <dbReference type="SMART" id="SM00014"/>
    </source>
</evidence>
<feature type="transmembrane region" description="Helical" evidence="6">
    <location>
        <begin position="229"/>
        <end position="248"/>
    </location>
</feature>
<feature type="transmembrane region" description="Helical" evidence="6">
    <location>
        <begin position="61"/>
        <end position="82"/>
    </location>
</feature>
<organism evidence="8 9">
    <name type="scientific">Tritrichomonas musculus</name>
    <dbReference type="NCBI Taxonomy" id="1915356"/>
    <lineage>
        <taxon>Eukaryota</taxon>
        <taxon>Metamonada</taxon>
        <taxon>Parabasalia</taxon>
        <taxon>Tritrichomonadida</taxon>
        <taxon>Tritrichomonadidae</taxon>
        <taxon>Tritrichomonas</taxon>
    </lineage>
</organism>
<evidence type="ECO:0000256" key="4">
    <source>
        <dbReference type="ARBA" id="ARBA00022989"/>
    </source>
</evidence>
<dbReference type="Proteomes" id="UP001470230">
    <property type="component" value="Unassembled WGS sequence"/>
</dbReference>
<name>A0ABR2KU92_9EUKA</name>
<gene>
    <name evidence="8" type="ORF">M9Y10_022813</name>
</gene>
<keyword evidence="5 6" id="KW-0472">Membrane</keyword>
<dbReference type="SMART" id="SM00014">
    <property type="entry name" value="acidPPc"/>
    <property type="match status" value="1"/>
</dbReference>
<keyword evidence="3 6" id="KW-0812">Transmembrane</keyword>
<reference evidence="8 9" key="1">
    <citation type="submission" date="2024-04" db="EMBL/GenBank/DDBJ databases">
        <title>Tritrichomonas musculus Genome.</title>
        <authorList>
            <person name="Alves-Ferreira E."/>
            <person name="Grigg M."/>
            <person name="Lorenzi H."/>
            <person name="Galac M."/>
        </authorList>
    </citation>
    <scope>NUCLEOTIDE SEQUENCE [LARGE SCALE GENOMIC DNA]</scope>
    <source>
        <strain evidence="8 9">EAF2021</strain>
    </source>
</reference>
<comment type="caution">
    <text evidence="8">The sequence shown here is derived from an EMBL/GenBank/DDBJ whole genome shotgun (WGS) entry which is preliminary data.</text>
</comment>
<evidence type="ECO:0000256" key="5">
    <source>
        <dbReference type="ARBA" id="ARBA00023136"/>
    </source>
</evidence>